<protein>
    <submittedName>
        <fullName evidence="2">Uncharacterized protein</fullName>
    </submittedName>
</protein>
<gene>
    <name evidence="2" type="ORF">KZ820_14230</name>
</gene>
<accession>A0ABS7BQL0</accession>
<organism evidence="2 3">
    <name type="scientific">Sphingomonas citri</name>
    <dbReference type="NCBI Taxonomy" id="2862499"/>
    <lineage>
        <taxon>Bacteria</taxon>
        <taxon>Pseudomonadati</taxon>
        <taxon>Pseudomonadota</taxon>
        <taxon>Alphaproteobacteria</taxon>
        <taxon>Sphingomonadales</taxon>
        <taxon>Sphingomonadaceae</taxon>
        <taxon>Sphingomonas</taxon>
    </lineage>
</organism>
<evidence type="ECO:0000256" key="1">
    <source>
        <dbReference type="SAM" id="Phobius"/>
    </source>
</evidence>
<sequence>MSDLQLISRGFATGLALGGVIAIAAALYVHFRLLLASARRAARCITRCCR</sequence>
<feature type="transmembrane region" description="Helical" evidence="1">
    <location>
        <begin position="6"/>
        <end position="31"/>
    </location>
</feature>
<proteinExistence type="predicted"/>
<dbReference type="RefSeq" id="WP_219749276.1">
    <property type="nucleotide sequence ID" value="NZ_JAHXZN010000005.1"/>
</dbReference>
<dbReference type="EMBL" id="JAHXZN010000005">
    <property type="protein sequence ID" value="MBW6531895.1"/>
    <property type="molecule type" value="Genomic_DNA"/>
</dbReference>
<keyword evidence="1" id="KW-1133">Transmembrane helix</keyword>
<comment type="caution">
    <text evidence="2">The sequence shown here is derived from an EMBL/GenBank/DDBJ whole genome shotgun (WGS) entry which is preliminary data.</text>
</comment>
<evidence type="ECO:0000313" key="2">
    <source>
        <dbReference type="EMBL" id="MBW6531895.1"/>
    </source>
</evidence>
<dbReference type="Proteomes" id="UP000759103">
    <property type="component" value="Unassembled WGS sequence"/>
</dbReference>
<evidence type="ECO:0000313" key="3">
    <source>
        <dbReference type="Proteomes" id="UP000759103"/>
    </source>
</evidence>
<reference evidence="2 3" key="1">
    <citation type="submission" date="2021-07" db="EMBL/GenBank/DDBJ databases">
        <title>Sphingomonas sp.</title>
        <authorList>
            <person name="Feng G."/>
            <person name="Li J."/>
            <person name="Pan M."/>
        </authorList>
    </citation>
    <scope>NUCLEOTIDE SEQUENCE [LARGE SCALE GENOMIC DNA]</scope>
    <source>
        <strain evidence="2 3">RRHST34</strain>
    </source>
</reference>
<keyword evidence="3" id="KW-1185">Reference proteome</keyword>
<name>A0ABS7BQL0_9SPHN</name>
<keyword evidence="1" id="KW-0812">Transmembrane</keyword>
<keyword evidence="1" id="KW-0472">Membrane</keyword>